<keyword evidence="2" id="KW-0378">Hydrolase</keyword>
<comment type="caution">
    <text evidence="2">The sequence shown here is derived from an EMBL/GenBank/DDBJ whole genome shotgun (WGS) entry which is preliminary data.</text>
</comment>
<gene>
    <name evidence="2" type="ORF">BBOH_1117</name>
</gene>
<dbReference type="SUPFAM" id="SSF53098">
    <property type="entry name" value="Ribonuclease H-like"/>
    <property type="match status" value="1"/>
</dbReference>
<proteinExistence type="predicted"/>
<dbReference type="Pfam" id="PF01612">
    <property type="entry name" value="DNA_pol_A_exo1"/>
    <property type="match status" value="1"/>
</dbReference>
<dbReference type="InterPro" id="IPR041605">
    <property type="entry name" value="Exo_C"/>
</dbReference>
<dbReference type="InterPro" id="IPR012337">
    <property type="entry name" value="RNaseH-like_sf"/>
</dbReference>
<dbReference type="Pfam" id="PF00570">
    <property type="entry name" value="HRDC"/>
    <property type="match status" value="1"/>
</dbReference>
<reference evidence="2 3" key="1">
    <citation type="submission" date="2014-03" db="EMBL/GenBank/DDBJ databases">
        <title>Genomics of Bifidobacteria.</title>
        <authorList>
            <person name="Ventura M."/>
            <person name="Milani C."/>
            <person name="Lugli G.A."/>
        </authorList>
    </citation>
    <scope>NUCLEOTIDE SEQUENCE [LARGE SCALE GENOMIC DNA]</scope>
    <source>
        <strain evidence="2 3">DSM 22767</strain>
    </source>
</reference>
<evidence type="ECO:0000313" key="2">
    <source>
        <dbReference type="EMBL" id="KFI45474.1"/>
    </source>
</evidence>
<keyword evidence="3" id="KW-1185">Reference proteome</keyword>
<dbReference type="Gene3D" id="1.10.150.80">
    <property type="entry name" value="HRDC domain"/>
    <property type="match status" value="2"/>
</dbReference>
<feature type="domain" description="HRDC" evidence="1">
    <location>
        <begin position="228"/>
        <end position="308"/>
    </location>
</feature>
<accession>A0A086ZG24</accession>
<dbReference type="PROSITE" id="PS50967">
    <property type="entry name" value="HRDC"/>
    <property type="match status" value="1"/>
</dbReference>
<dbReference type="STRING" id="1437606.BBOH_1117"/>
<dbReference type="RefSeq" id="WP_033521215.1">
    <property type="nucleotide sequence ID" value="NZ_JDUS01000005.1"/>
</dbReference>
<dbReference type="Proteomes" id="UP000029096">
    <property type="component" value="Unassembled WGS sequence"/>
</dbReference>
<dbReference type="SUPFAM" id="SSF47819">
    <property type="entry name" value="HRDC-like"/>
    <property type="match status" value="1"/>
</dbReference>
<dbReference type="InterPro" id="IPR051086">
    <property type="entry name" value="RNase_D-like"/>
</dbReference>
<dbReference type="EMBL" id="JGYP01000002">
    <property type="protein sequence ID" value="KFI45474.1"/>
    <property type="molecule type" value="Genomic_DNA"/>
</dbReference>
<protein>
    <submittedName>
        <fullName evidence="2">Ribonuclease D</fullName>
        <ecNumber evidence="2">3.1.13.5</ecNumber>
    </submittedName>
</protein>
<dbReference type="InterPro" id="IPR044876">
    <property type="entry name" value="HRDC_dom_sf"/>
</dbReference>
<dbReference type="PANTHER" id="PTHR47649">
    <property type="entry name" value="RIBONUCLEASE D"/>
    <property type="match status" value="1"/>
</dbReference>
<dbReference type="InterPro" id="IPR002562">
    <property type="entry name" value="3'-5'_exonuclease_dom"/>
</dbReference>
<dbReference type="PANTHER" id="PTHR47649:SF1">
    <property type="entry name" value="RIBONUCLEASE D"/>
    <property type="match status" value="1"/>
</dbReference>
<dbReference type="eggNOG" id="COG0349">
    <property type="taxonomic scope" value="Bacteria"/>
</dbReference>
<dbReference type="Gene3D" id="3.30.420.10">
    <property type="entry name" value="Ribonuclease H-like superfamily/Ribonuclease H"/>
    <property type="match status" value="1"/>
</dbReference>
<dbReference type="Pfam" id="PF18305">
    <property type="entry name" value="DNA_pol_A_exoN"/>
    <property type="match status" value="1"/>
</dbReference>
<dbReference type="AlphaFoldDB" id="A0A086ZG24"/>
<sequence length="428" mass="48520">MITEPRLLAEPRGGVPEVTDDLEGFDRACAALAAGTGSLAADAERASGYRYSHEDWLVQFKRTGSGIWLLDPVMLTKMGADWNRFNQAVGETTWILHDALMDLPGFADIGLRPKALFDTEIAARILGVRHFGLAAVTERYLGVTLAKEHSAADWSYRPLPRDWRDYAALDVELLIELETAMREDLEKSGKMQWAEEEFAYALEQGMGPQPVHPVPWMHISHFTVLSRDRQGQAVAKALWTKRDELARQYDIEPGLLLSDAAIIEAARRKPHNGKEFRQIRSLNERVRMHTGSEQDKMFERYAPIQRSVKPNVWKHVIEQALELGPKDWPTLPRPRKDDPNANAPKSMKYWKAQHPDRYRRLKAVQSVVGTIAEDTHTPSEIVIKPQILRNLCWRDNAAGLDVAAFLREQGAREWQISLIAASVSRVII</sequence>
<dbReference type="EC" id="3.1.13.5" evidence="2"/>
<dbReference type="GO" id="GO:0003676">
    <property type="term" value="F:nucleic acid binding"/>
    <property type="evidence" value="ECO:0007669"/>
    <property type="project" value="InterPro"/>
</dbReference>
<dbReference type="GO" id="GO:0006139">
    <property type="term" value="P:nucleobase-containing compound metabolic process"/>
    <property type="evidence" value="ECO:0007669"/>
    <property type="project" value="InterPro"/>
</dbReference>
<dbReference type="GO" id="GO:0008408">
    <property type="term" value="F:3'-5' exonuclease activity"/>
    <property type="evidence" value="ECO:0007669"/>
    <property type="project" value="InterPro"/>
</dbReference>
<organism evidence="2 3">
    <name type="scientific">Bifidobacterium bohemicum DSM 22767</name>
    <dbReference type="NCBI Taxonomy" id="1437606"/>
    <lineage>
        <taxon>Bacteria</taxon>
        <taxon>Bacillati</taxon>
        <taxon>Actinomycetota</taxon>
        <taxon>Actinomycetes</taxon>
        <taxon>Bifidobacteriales</taxon>
        <taxon>Bifidobacteriaceae</taxon>
        <taxon>Bifidobacterium</taxon>
    </lineage>
</organism>
<dbReference type="GO" id="GO:0033890">
    <property type="term" value="F:ribonuclease D activity"/>
    <property type="evidence" value="ECO:0007669"/>
    <property type="project" value="UniProtKB-EC"/>
</dbReference>
<dbReference type="InterPro" id="IPR036397">
    <property type="entry name" value="RNaseH_sf"/>
</dbReference>
<evidence type="ECO:0000313" key="3">
    <source>
        <dbReference type="Proteomes" id="UP000029096"/>
    </source>
</evidence>
<evidence type="ECO:0000259" key="1">
    <source>
        <dbReference type="PROSITE" id="PS50967"/>
    </source>
</evidence>
<name>A0A086ZG24_9BIFI</name>
<dbReference type="InterPro" id="IPR002121">
    <property type="entry name" value="HRDC_dom"/>
</dbReference>
<dbReference type="GO" id="GO:0000166">
    <property type="term" value="F:nucleotide binding"/>
    <property type="evidence" value="ECO:0007669"/>
    <property type="project" value="InterPro"/>
</dbReference>
<dbReference type="InterPro" id="IPR010997">
    <property type="entry name" value="HRDC-like_sf"/>
</dbReference>
<dbReference type="SMART" id="SM00474">
    <property type="entry name" value="35EXOc"/>
    <property type="match status" value="1"/>
</dbReference>